<evidence type="ECO:0000256" key="18">
    <source>
        <dbReference type="PIRSR" id="PIRSR600542-1"/>
    </source>
</evidence>
<evidence type="ECO:0000256" key="15">
    <source>
        <dbReference type="ARBA" id="ARBA00053195"/>
    </source>
</evidence>
<evidence type="ECO:0000256" key="14">
    <source>
        <dbReference type="ARBA" id="ARBA00052702"/>
    </source>
</evidence>
<keyword evidence="12" id="KW-0576">Peroxisome</keyword>
<dbReference type="PANTHER" id="PTHR22589">
    <property type="entry name" value="CARNITINE O-ACYLTRANSFERASE"/>
    <property type="match status" value="1"/>
</dbReference>
<dbReference type="Gene3D" id="3.30.559.10">
    <property type="entry name" value="Chloramphenicol acetyltransferase-like domain"/>
    <property type="match status" value="1"/>
</dbReference>
<comment type="catalytic activity">
    <reaction evidence="14">
        <text>(R)-carnitine + acetyl-CoA = O-acetyl-(R)-carnitine + CoA</text>
        <dbReference type="Rhea" id="RHEA:21136"/>
        <dbReference type="ChEBI" id="CHEBI:16347"/>
        <dbReference type="ChEBI" id="CHEBI:57287"/>
        <dbReference type="ChEBI" id="CHEBI:57288"/>
        <dbReference type="ChEBI" id="CHEBI:57589"/>
        <dbReference type="EC" id="2.3.1.7"/>
    </reaction>
</comment>
<evidence type="ECO:0000256" key="6">
    <source>
        <dbReference type="ARBA" id="ARBA00022792"/>
    </source>
</evidence>
<keyword evidence="13 19" id="KW-0012">Acyltransferase</keyword>
<evidence type="ECO:0000256" key="10">
    <source>
        <dbReference type="ARBA" id="ARBA00023128"/>
    </source>
</evidence>
<evidence type="ECO:0000256" key="4">
    <source>
        <dbReference type="ARBA" id="ARBA00022448"/>
    </source>
</evidence>
<dbReference type="STRING" id="669874.A0A1E4U0F5"/>
<dbReference type="GO" id="GO:0004092">
    <property type="term" value="F:carnitine O-acetyltransferase activity"/>
    <property type="evidence" value="ECO:0007669"/>
    <property type="project" value="UniProtKB-EC"/>
</dbReference>
<evidence type="ECO:0000256" key="3">
    <source>
        <dbReference type="ARBA" id="ARBA00005232"/>
    </source>
</evidence>
<protein>
    <recommendedName>
        <fullName evidence="17">Carnitine O-acetyltransferase, mitochondrial</fullName>
        <ecNumber evidence="16">2.3.1.7</ecNumber>
    </recommendedName>
</protein>
<gene>
    <name evidence="21" type="ORF">PACTADRAFT_47393</name>
</gene>
<keyword evidence="4" id="KW-0813">Transport</keyword>
<comment type="subcellular location">
    <subcellularLocation>
        <location evidence="2">Mitochondrion inner membrane</location>
        <topology evidence="2">Peripheral membrane protein</topology>
        <orientation evidence="2">Matrix side</orientation>
    </subcellularLocation>
    <subcellularLocation>
        <location evidence="1">Peroxisome</location>
    </subcellularLocation>
</comment>
<evidence type="ECO:0000256" key="13">
    <source>
        <dbReference type="ARBA" id="ARBA00023315"/>
    </source>
</evidence>
<evidence type="ECO:0000256" key="5">
    <source>
        <dbReference type="ARBA" id="ARBA00022679"/>
    </source>
</evidence>
<dbReference type="Proteomes" id="UP000094236">
    <property type="component" value="Unassembled WGS sequence"/>
</dbReference>
<keyword evidence="22" id="KW-1185">Reference proteome</keyword>
<name>A0A1E4U0F5_PACTA</name>
<comment type="function">
    <text evidence="15">Carnitine acetylase is specific for short chain fatty acids. Carnitine acetylase seems to affect the flux through the pyruvate dehydrogenase complex. It may be involved as well in the transport of acetyl-CoA into mitochondria.</text>
</comment>
<dbReference type="Pfam" id="PF00755">
    <property type="entry name" value="Carn_acyltransf"/>
    <property type="match status" value="1"/>
</dbReference>
<dbReference type="Gene3D" id="3.30.559.70">
    <property type="entry name" value="Choline/Carnitine o-acyltransferase, domain 2"/>
    <property type="match status" value="1"/>
</dbReference>
<evidence type="ECO:0000256" key="8">
    <source>
        <dbReference type="ARBA" id="ARBA00022946"/>
    </source>
</evidence>
<keyword evidence="11" id="KW-0472">Membrane</keyword>
<dbReference type="PANTHER" id="PTHR22589:SF103">
    <property type="entry name" value="CARNITINE O-ACETYL-TRANSFERASE, ISOFORM A-RELATED"/>
    <property type="match status" value="1"/>
</dbReference>
<dbReference type="InterPro" id="IPR042231">
    <property type="entry name" value="Cho/carn_acyl_trans_2"/>
</dbReference>
<evidence type="ECO:0000256" key="1">
    <source>
        <dbReference type="ARBA" id="ARBA00004275"/>
    </source>
</evidence>
<dbReference type="FunFam" id="3.30.559.70:FF:000007">
    <property type="entry name" value="Carnitine O-acetyltransferase, mitochondrial"/>
    <property type="match status" value="1"/>
</dbReference>
<dbReference type="OrthoDB" id="240216at2759"/>
<evidence type="ECO:0000256" key="11">
    <source>
        <dbReference type="ARBA" id="ARBA00023136"/>
    </source>
</evidence>
<dbReference type="EMBL" id="KV454011">
    <property type="protein sequence ID" value="ODV97482.1"/>
    <property type="molecule type" value="Genomic_DNA"/>
</dbReference>
<dbReference type="EC" id="2.3.1.7" evidence="16"/>
<dbReference type="SUPFAM" id="SSF52777">
    <property type="entry name" value="CoA-dependent acyltransferases"/>
    <property type="match status" value="2"/>
</dbReference>
<dbReference type="InterPro" id="IPR039551">
    <property type="entry name" value="Cho/carn_acyl_trans"/>
</dbReference>
<dbReference type="InterPro" id="IPR000542">
    <property type="entry name" value="Carn_acyl_trans"/>
</dbReference>
<keyword evidence="5 19" id="KW-0808">Transferase</keyword>
<keyword evidence="7" id="KW-0276">Fatty acid metabolism</keyword>
<evidence type="ECO:0000256" key="16">
    <source>
        <dbReference type="ARBA" id="ARBA00066910"/>
    </source>
</evidence>
<keyword evidence="9" id="KW-0443">Lipid metabolism</keyword>
<dbReference type="InterPro" id="IPR023213">
    <property type="entry name" value="CAT-like_dom_sf"/>
</dbReference>
<proteinExistence type="inferred from homology"/>
<dbReference type="PROSITE" id="PS00440">
    <property type="entry name" value="ACYLTRANSF_C_2"/>
    <property type="match status" value="1"/>
</dbReference>
<keyword evidence="10" id="KW-0496">Mitochondrion</keyword>
<reference evidence="22" key="1">
    <citation type="submission" date="2016-05" db="EMBL/GenBank/DDBJ databases">
        <title>Comparative genomics of biotechnologically important yeasts.</title>
        <authorList>
            <consortium name="DOE Joint Genome Institute"/>
            <person name="Riley R."/>
            <person name="Haridas S."/>
            <person name="Wolfe K.H."/>
            <person name="Lopes M.R."/>
            <person name="Hittinger C.T."/>
            <person name="Goker M."/>
            <person name="Salamov A."/>
            <person name="Wisecaver J."/>
            <person name="Long T.M."/>
            <person name="Aerts A.L."/>
            <person name="Barry K."/>
            <person name="Choi C."/>
            <person name="Clum A."/>
            <person name="Coughlan A.Y."/>
            <person name="Deshpande S."/>
            <person name="Douglass A.P."/>
            <person name="Hanson S.J."/>
            <person name="Klenk H.-P."/>
            <person name="Labutti K."/>
            <person name="Lapidus A."/>
            <person name="Lindquist E."/>
            <person name="Lipzen A."/>
            <person name="Meier-Kolthoff J.P."/>
            <person name="Ohm R.A."/>
            <person name="Otillar R.P."/>
            <person name="Pangilinan J."/>
            <person name="Peng Y."/>
            <person name="Rokas A."/>
            <person name="Rosa C.A."/>
            <person name="Scheuner C."/>
            <person name="Sibirny A.A."/>
            <person name="Slot J.C."/>
            <person name="Stielow J.B."/>
            <person name="Sun H."/>
            <person name="Kurtzman C.P."/>
            <person name="Blackwell M."/>
            <person name="Grigoriev I.V."/>
            <person name="Jeffries T.W."/>
        </authorList>
    </citation>
    <scope>NUCLEOTIDE SEQUENCE [LARGE SCALE GENOMIC DNA]</scope>
    <source>
        <strain evidence="22">NRRL Y-2460</strain>
    </source>
</reference>
<evidence type="ECO:0000256" key="2">
    <source>
        <dbReference type="ARBA" id="ARBA00004443"/>
    </source>
</evidence>
<evidence type="ECO:0000313" key="22">
    <source>
        <dbReference type="Proteomes" id="UP000094236"/>
    </source>
</evidence>
<keyword evidence="8" id="KW-0809">Transit peptide</keyword>
<evidence type="ECO:0000256" key="9">
    <source>
        <dbReference type="ARBA" id="ARBA00023098"/>
    </source>
</evidence>
<accession>A0A1E4U0F5</accession>
<evidence type="ECO:0000256" key="19">
    <source>
        <dbReference type="RuleBase" id="RU003801"/>
    </source>
</evidence>
<evidence type="ECO:0000259" key="20">
    <source>
        <dbReference type="Pfam" id="PF00755"/>
    </source>
</evidence>
<dbReference type="GO" id="GO:0009437">
    <property type="term" value="P:carnitine metabolic process"/>
    <property type="evidence" value="ECO:0007669"/>
    <property type="project" value="EnsemblFungi"/>
</dbReference>
<comment type="similarity">
    <text evidence="3 19">Belongs to the carnitine/choline acetyltransferase family.</text>
</comment>
<organism evidence="21 22">
    <name type="scientific">Pachysolen tannophilus NRRL Y-2460</name>
    <dbReference type="NCBI Taxonomy" id="669874"/>
    <lineage>
        <taxon>Eukaryota</taxon>
        <taxon>Fungi</taxon>
        <taxon>Dikarya</taxon>
        <taxon>Ascomycota</taxon>
        <taxon>Saccharomycotina</taxon>
        <taxon>Pichiomycetes</taxon>
        <taxon>Pachysolenaceae</taxon>
        <taxon>Pachysolen</taxon>
    </lineage>
</organism>
<evidence type="ECO:0000256" key="17">
    <source>
        <dbReference type="ARBA" id="ARBA00073438"/>
    </source>
</evidence>
<sequence>MPIRRQFSESAVSRSGGKEKLFQYQDELPALPVPELEESTSLYLKSLKPLYGKNLQDFNKTASIVSDFIKPGGQGELLQQRLLEVAAEKGQRNWLAKWWDNYAYLEYRDPVSPFVSYFYSHKGLTNKKIDSNQLMKASLIIKKTVEFMESIENETLAPEVNKNTPFCMESFKWMFNNCRVPNDTRDCNIKFTPLENRFLIVIYNDQFYKVYHHDLNGNPINESQIYQQLLNVVTSSSSAISYDPIGILTSSNRDVWTKDYKELTKSPLNVKNLREIHASSFVLCLDNNSPVSVKEKSRNCWHGNGTNRWFDKPVQFFVASNGASGFLGEHSKMDGTPTLRMNDWLIKQLNIYETSVFESPLTSDVSQINDIEILNWDITPATKLAIEKATVEFNKTVSSLDLEVWQYFGLGKNLIKKFKISPDAFIQMLIQLGFYKMTGVCKPTYESASTRKFFGGRTETCRSVSSESLRFVEGWQDPSVTKKVKLQLFREAIKSHLNYISRASNGLGCDRHFFGLKQMLEPNEPVHDFFKDPMFSYSSHWFLSTSQLSSNEFSGYGWAPVVPDGFGLAYMITEDFLHVNISCFKSNGFGYTSEKLYFYLTEAATELRTLLLEEQNELSAKL</sequence>
<evidence type="ECO:0000256" key="7">
    <source>
        <dbReference type="ARBA" id="ARBA00022832"/>
    </source>
</evidence>
<keyword evidence="6" id="KW-0999">Mitochondrion inner membrane</keyword>
<dbReference type="GO" id="GO:0005777">
    <property type="term" value="C:peroxisome"/>
    <property type="evidence" value="ECO:0007669"/>
    <property type="project" value="UniProtKB-SubCell"/>
</dbReference>
<feature type="domain" description="Choline/carnitine acyltransferase" evidence="20">
    <location>
        <begin position="31"/>
        <end position="587"/>
    </location>
</feature>
<evidence type="ECO:0000313" key="21">
    <source>
        <dbReference type="EMBL" id="ODV97482.1"/>
    </source>
</evidence>
<feature type="active site" description="Proton acceptor" evidence="18">
    <location>
        <position position="330"/>
    </location>
</feature>
<dbReference type="GO" id="GO:0006631">
    <property type="term" value="P:fatty acid metabolic process"/>
    <property type="evidence" value="ECO:0007669"/>
    <property type="project" value="UniProtKB-KW"/>
</dbReference>
<dbReference type="GO" id="GO:0005743">
    <property type="term" value="C:mitochondrial inner membrane"/>
    <property type="evidence" value="ECO:0007669"/>
    <property type="project" value="UniProtKB-SubCell"/>
</dbReference>
<evidence type="ECO:0000256" key="12">
    <source>
        <dbReference type="ARBA" id="ARBA00023140"/>
    </source>
</evidence>
<dbReference type="AlphaFoldDB" id="A0A1E4U0F5"/>